<keyword evidence="1 4" id="KW-0805">Transcription regulation</keyword>
<dbReference type="PIRSF" id="PIRSF006092">
    <property type="entry name" value="GreA_GreB"/>
    <property type="match status" value="1"/>
</dbReference>
<feature type="domain" description="Transcription elongation factor GreA/GreB C-terminal" evidence="5">
    <location>
        <begin position="97"/>
        <end position="171"/>
    </location>
</feature>
<dbReference type="Gene3D" id="1.10.287.180">
    <property type="entry name" value="Transcription elongation factor, GreA/GreB, N-terminal domain"/>
    <property type="match status" value="1"/>
</dbReference>
<gene>
    <name evidence="4" type="primary">greB</name>
    <name evidence="7" type="ORF">BFW38_02105</name>
</gene>
<evidence type="ECO:0000256" key="3">
    <source>
        <dbReference type="ARBA" id="ARBA00023163"/>
    </source>
</evidence>
<evidence type="ECO:0000256" key="2">
    <source>
        <dbReference type="ARBA" id="ARBA00023125"/>
    </source>
</evidence>
<dbReference type="PANTHER" id="PTHR30437">
    <property type="entry name" value="TRANSCRIPTION ELONGATION FACTOR GREA"/>
    <property type="match status" value="1"/>
</dbReference>
<dbReference type="PANTHER" id="PTHR30437:SF6">
    <property type="entry name" value="TRANSCRIPTION ELONGATION FACTOR GREB"/>
    <property type="match status" value="1"/>
</dbReference>
<feature type="domain" description="Transcription elongation factor GreA/GreB N-terminal" evidence="6">
    <location>
        <begin position="19"/>
        <end position="88"/>
    </location>
</feature>
<dbReference type="SUPFAM" id="SSF46557">
    <property type="entry name" value="GreA transcript cleavage protein, N-terminal domain"/>
    <property type="match status" value="1"/>
</dbReference>
<dbReference type="AlphaFoldDB" id="A0A1E2V678"/>
<proteinExistence type="inferred from homology"/>
<comment type="function">
    <text evidence="4">Necessary for efficient RNA polymerase transcription elongation past template-encoded arresting sites. The arresting sites in DNA have the property of trapping a certain fraction of elongating RNA polymerases that pass through, resulting in locked ternary complexes. Cleavage of the nascent transcript by cleavage factors such as GreA or GreB allows the resumption of elongation from the new 3'terminus. GreB releases sequences of up to 9 nucleotides in length.</text>
</comment>
<dbReference type="HAMAP" id="MF_00930">
    <property type="entry name" value="GreB"/>
    <property type="match status" value="1"/>
</dbReference>
<dbReference type="SUPFAM" id="SSF54534">
    <property type="entry name" value="FKBP-like"/>
    <property type="match status" value="1"/>
</dbReference>
<dbReference type="Proteomes" id="UP000094291">
    <property type="component" value="Unassembled WGS sequence"/>
</dbReference>
<organism evidence="7 8">
    <name type="scientific">Terasakiispira papahanaumokuakeensis</name>
    <dbReference type="NCBI Taxonomy" id="197479"/>
    <lineage>
        <taxon>Bacteria</taxon>
        <taxon>Pseudomonadati</taxon>
        <taxon>Pseudomonadota</taxon>
        <taxon>Gammaproteobacteria</taxon>
        <taxon>Oceanospirillales</taxon>
        <taxon>Terasakiispira</taxon>
    </lineage>
</organism>
<evidence type="ECO:0000256" key="4">
    <source>
        <dbReference type="HAMAP-Rule" id="MF_00930"/>
    </source>
</evidence>
<protein>
    <recommendedName>
        <fullName evidence="4">Transcription elongation factor GreB</fullName>
    </recommendedName>
    <alternativeName>
        <fullName evidence="4">Transcript cleavage factor GreB</fullName>
    </alternativeName>
</protein>
<dbReference type="Pfam" id="PF03449">
    <property type="entry name" value="GreA_GreB_N"/>
    <property type="match status" value="1"/>
</dbReference>
<evidence type="ECO:0000313" key="8">
    <source>
        <dbReference type="Proteomes" id="UP000094291"/>
    </source>
</evidence>
<dbReference type="FunFam" id="1.10.287.180:FF:000001">
    <property type="entry name" value="Transcription elongation factor GreA"/>
    <property type="match status" value="1"/>
</dbReference>
<dbReference type="InterPro" id="IPR006358">
    <property type="entry name" value="Tscrpt_elong_fac_GreB"/>
</dbReference>
<dbReference type="GO" id="GO:0070063">
    <property type="term" value="F:RNA polymerase binding"/>
    <property type="evidence" value="ECO:0007669"/>
    <property type="project" value="InterPro"/>
</dbReference>
<dbReference type="GO" id="GO:0003677">
    <property type="term" value="F:DNA binding"/>
    <property type="evidence" value="ECO:0007669"/>
    <property type="project" value="UniProtKB-UniRule"/>
</dbReference>
<dbReference type="InterPro" id="IPR023459">
    <property type="entry name" value="Tscrpt_elong_fac_GreA/B_fam"/>
</dbReference>
<comment type="similarity">
    <text evidence="4">Belongs to the GreA/GreB family. GreB subfamily.</text>
</comment>
<keyword evidence="2 4" id="KW-0238">DNA-binding</keyword>
<evidence type="ECO:0000259" key="6">
    <source>
        <dbReference type="Pfam" id="PF03449"/>
    </source>
</evidence>
<dbReference type="STRING" id="197479.BFW38_02105"/>
<accession>A0A1E2V678</accession>
<dbReference type="InterPro" id="IPR022691">
    <property type="entry name" value="Tscrpt_elong_fac_GreA/B_N"/>
</dbReference>
<sequence>MSRWRDPSKDPRAEHKTNLITPAGYERLKSTREWLWRVKHPELAQKVNEAAANGDRSENADYTYNKRELNRTLSRIRYLDIRLDALQVVDRLPADPGKIYFGALVTLEDEDTGAEAHYRIVGPDEADASKGALSIDAPFVRQLLGKGLDDIVTQPQGEGPDISWIITAIQYPDFH</sequence>
<dbReference type="InterPro" id="IPR036805">
    <property type="entry name" value="Tscrpt_elong_fac_GreA/B_N_sf"/>
</dbReference>
<dbReference type="Pfam" id="PF01272">
    <property type="entry name" value="GreA_GreB"/>
    <property type="match status" value="1"/>
</dbReference>
<reference evidence="7 8" key="1">
    <citation type="submission" date="2016-08" db="EMBL/GenBank/DDBJ databases">
        <authorList>
            <person name="Seilhamer J.J."/>
        </authorList>
    </citation>
    <scope>NUCLEOTIDE SEQUENCE [LARGE SCALE GENOMIC DNA]</scope>
    <source>
        <strain evidence="7 8">PH27A</strain>
    </source>
</reference>
<name>A0A1E2V678_9GAMM</name>
<dbReference type="EMBL" id="MDTQ01000001">
    <property type="protein sequence ID" value="ODC02518.1"/>
    <property type="molecule type" value="Genomic_DNA"/>
</dbReference>
<dbReference type="Gene3D" id="3.10.50.30">
    <property type="entry name" value="Transcription elongation factor, GreA/GreB, C-terminal domain"/>
    <property type="match status" value="1"/>
</dbReference>
<dbReference type="GO" id="GO:0032784">
    <property type="term" value="P:regulation of DNA-templated transcription elongation"/>
    <property type="evidence" value="ECO:0007669"/>
    <property type="project" value="UniProtKB-UniRule"/>
</dbReference>
<comment type="caution">
    <text evidence="7">The sequence shown here is derived from an EMBL/GenBank/DDBJ whole genome shotgun (WGS) entry which is preliminary data.</text>
</comment>
<dbReference type="InterPro" id="IPR001437">
    <property type="entry name" value="Tscrpt_elong_fac_GreA/B_C"/>
</dbReference>
<evidence type="ECO:0000313" key="7">
    <source>
        <dbReference type="EMBL" id="ODC02518.1"/>
    </source>
</evidence>
<keyword evidence="3 4" id="KW-0804">Transcription</keyword>
<dbReference type="GO" id="GO:0006354">
    <property type="term" value="P:DNA-templated transcription elongation"/>
    <property type="evidence" value="ECO:0007669"/>
    <property type="project" value="TreeGrafter"/>
</dbReference>
<keyword evidence="8" id="KW-1185">Reference proteome</keyword>
<evidence type="ECO:0000256" key="1">
    <source>
        <dbReference type="ARBA" id="ARBA00023015"/>
    </source>
</evidence>
<dbReference type="InterPro" id="IPR036953">
    <property type="entry name" value="GreA/GreB_C_sf"/>
</dbReference>
<evidence type="ECO:0000259" key="5">
    <source>
        <dbReference type="Pfam" id="PF01272"/>
    </source>
</evidence>